<dbReference type="PROSITE" id="PS50904">
    <property type="entry name" value="PRELI_MSF1"/>
    <property type="match status" value="1"/>
</dbReference>
<dbReference type="AlphaFoldDB" id="A0A0R3WCT0"/>
<keyword evidence="3" id="KW-1185">Reference proteome</keyword>
<dbReference type="Proteomes" id="UP000282613">
    <property type="component" value="Unassembled WGS sequence"/>
</dbReference>
<reference evidence="2 3" key="2">
    <citation type="submission" date="2018-11" db="EMBL/GenBank/DDBJ databases">
        <authorList>
            <consortium name="Pathogen Informatics"/>
        </authorList>
    </citation>
    <scope>NUCLEOTIDE SEQUENCE [LARGE SCALE GENOMIC DNA]</scope>
</reference>
<evidence type="ECO:0000313" key="3">
    <source>
        <dbReference type="Proteomes" id="UP000282613"/>
    </source>
</evidence>
<gene>
    <name evidence="2" type="ORF">TASK_LOCUS8527</name>
</gene>
<dbReference type="InterPro" id="IPR037365">
    <property type="entry name" value="Slowmo/Ups"/>
</dbReference>
<dbReference type="InterPro" id="IPR006797">
    <property type="entry name" value="PRELI/MSF1_dom"/>
</dbReference>
<evidence type="ECO:0000259" key="1">
    <source>
        <dbReference type="PROSITE" id="PS50904"/>
    </source>
</evidence>
<name>A0A0R3WCT0_TAEAS</name>
<sequence length="211" mass="24677">MRGSLSQVLDYSWDYVTSLFWARYPNPYASHVLHEDVLERFLIDDHTLYTKRILVKRGFGNIPFWLRKLLANRKELIIEESIIDLEKKEILTKTRNFGGLARYAVMTEDCHYVPMLREPSSTQINRHFELQSSLGVKVLHPLWSFLKRRYTNSAERSLQGYRFICQQFAGQIDSHPSTVSSPSKIAHRLKDFTLNKRPRLLHAQAGSENPD</sequence>
<accession>A0A0R3WCT0</accession>
<dbReference type="GO" id="GO:0005758">
    <property type="term" value="C:mitochondrial intermembrane space"/>
    <property type="evidence" value="ECO:0007669"/>
    <property type="project" value="InterPro"/>
</dbReference>
<dbReference type="STRING" id="60517.A0A0R3WCT0"/>
<dbReference type="EMBL" id="UYRS01018823">
    <property type="protein sequence ID" value="VDK40491.1"/>
    <property type="molecule type" value="Genomic_DNA"/>
</dbReference>
<evidence type="ECO:0000313" key="2">
    <source>
        <dbReference type="EMBL" id="VDK40491.1"/>
    </source>
</evidence>
<dbReference type="OrthoDB" id="341300at2759"/>
<proteinExistence type="predicted"/>
<organism evidence="4">
    <name type="scientific">Taenia asiatica</name>
    <name type="common">Asian tapeworm</name>
    <dbReference type="NCBI Taxonomy" id="60517"/>
    <lineage>
        <taxon>Eukaryota</taxon>
        <taxon>Metazoa</taxon>
        <taxon>Spiralia</taxon>
        <taxon>Lophotrochozoa</taxon>
        <taxon>Platyhelminthes</taxon>
        <taxon>Cestoda</taxon>
        <taxon>Eucestoda</taxon>
        <taxon>Cyclophyllidea</taxon>
        <taxon>Taeniidae</taxon>
        <taxon>Taenia</taxon>
    </lineage>
</organism>
<dbReference type="PANTHER" id="PTHR11158">
    <property type="entry name" value="MSF1/PX19 RELATED"/>
    <property type="match status" value="1"/>
</dbReference>
<feature type="domain" description="PRELI/MSF1" evidence="1">
    <location>
        <begin position="1"/>
        <end position="173"/>
    </location>
</feature>
<dbReference type="Pfam" id="PF04707">
    <property type="entry name" value="PRELI"/>
    <property type="match status" value="1"/>
</dbReference>
<dbReference type="WBParaSite" id="TASK_0000852601-mRNA-1">
    <property type="protein sequence ID" value="TASK_0000852601-mRNA-1"/>
    <property type="gene ID" value="TASK_0000852601"/>
</dbReference>
<reference evidence="4" key="1">
    <citation type="submission" date="2017-02" db="UniProtKB">
        <authorList>
            <consortium name="WormBaseParasite"/>
        </authorList>
    </citation>
    <scope>IDENTIFICATION</scope>
</reference>
<protein>
    <submittedName>
        <fullName evidence="4">PRELI/MSF1 domain-containing protein</fullName>
    </submittedName>
</protein>
<evidence type="ECO:0000313" key="4">
    <source>
        <dbReference type="WBParaSite" id="TASK_0000852601-mRNA-1"/>
    </source>
</evidence>